<dbReference type="Proteomes" id="UP001291623">
    <property type="component" value="Unassembled WGS sequence"/>
</dbReference>
<protein>
    <recommendedName>
        <fullName evidence="4">EGF-like domain-containing protein</fullName>
    </recommendedName>
</protein>
<dbReference type="EMBL" id="JAVYJV010000023">
    <property type="protein sequence ID" value="KAK4339521.1"/>
    <property type="molecule type" value="Genomic_DNA"/>
</dbReference>
<accession>A0AAE1UTV4</accession>
<feature type="signal peptide" evidence="1">
    <location>
        <begin position="1"/>
        <end position="22"/>
    </location>
</feature>
<feature type="chain" id="PRO_5042282692" description="EGF-like domain-containing protein" evidence="1">
    <location>
        <begin position="23"/>
        <end position="299"/>
    </location>
</feature>
<evidence type="ECO:0008006" key="4">
    <source>
        <dbReference type="Google" id="ProtNLM"/>
    </source>
</evidence>
<organism evidence="2 3">
    <name type="scientific">Anisodus tanguticus</name>
    <dbReference type="NCBI Taxonomy" id="243964"/>
    <lineage>
        <taxon>Eukaryota</taxon>
        <taxon>Viridiplantae</taxon>
        <taxon>Streptophyta</taxon>
        <taxon>Embryophyta</taxon>
        <taxon>Tracheophyta</taxon>
        <taxon>Spermatophyta</taxon>
        <taxon>Magnoliopsida</taxon>
        <taxon>eudicotyledons</taxon>
        <taxon>Gunneridae</taxon>
        <taxon>Pentapetalae</taxon>
        <taxon>asterids</taxon>
        <taxon>lamiids</taxon>
        <taxon>Solanales</taxon>
        <taxon>Solanaceae</taxon>
        <taxon>Solanoideae</taxon>
        <taxon>Hyoscyameae</taxon>
        <taxon>Anisodus</taxon>
    </lineage>
</organism>
<name>A0AAE1UTV4_9SOLA</name>
<sequence>MDFSKFRAYLPLILVMVPMLAAKEDSIPPVLAPYFDNICNDVECGKGSCEKAPGKTFNFICKCERDWKRTHHDDDDDDLQFLPCIVPKCSVDYSCLPAPPPAPSIPHNISYFDPCYWIYCGEGTCKKNITHGQTCQCNYGYSNLLDIPAFPCFNDCAIGSDCQKLGIRLSNSTASSPSSIFNTNNGGNNNNGGDIRCSVLKPWSFGHIPRFTDSSVEGPVLLSPEIVWRNYIIYDQEFPLDGYLSGLCSYDFTQLGRGADLLLRHDRYYDIYQAYCLMLHLYQRIVRHLVANVQDLINM</sequence>
<gene>
    <name evidence="2" type="ORF">RND71_040983</name>
</gene>
<proteinExistence type="predicted"/>
<reference evidence="2" key="1">
    <citation type="submission" date="2023-12" db="EMBL/GenBank/DDBJ databases">
        <title>Genome assembly of Anisodus tanguticus.</title>
        <authorList>
            <person name="Wang Y.-J."/>
        </authorList>
    </citation>
    <scope>NUCLEOTIDE SEQUENCE</scope>
    <source>
        <strain evidence="2">KB-2021</strain>
        <tissue evidence="2">Leaf</tissue>
    </source>
</reference>
<dbReference type="PANTHER" id="PTHR33881">
    <property type="entry name" value="NEUROGENIC LOCUS NOTCH-LIKE PROTEIN"/>
    <property type="match status" value="1"/>
</dbReference>
<keyword evidence="3" id="KW-1185">Reference proteome</keyword>
<dbReference type="PANTHER" id="PTHR33881:SF10">
    <property type="entry name" value="SLIT HOMOLOG 2 PROTEIN-LIKE"/>
    <property type="match status" value="1"/>
</dbReference>
<evidence type="ECO:0000313" key="3">
    <source>
        <dbReference type="Proteomes" id="UP001291623"/>
    </source>
</evidence>
<comment type="caution">
    <text evidence="2">The sequence shown here is derived from an EMBL/GenBank/DDBJ whole genome shotgun (WGS) entry which is preliminary data.</text>
</comment>
<dbReference type="AlphaFoldDB" id="A0AAE1UTV4"/>
<evidence type="ECO:0000256" key="1">
    <source>
        <dbReference type="SAM" id="SignalP"/>
    </source>
</evidence>
<keyword evidence="1" id="KW-0732">Signal</keyword>
<evidence type="ECO:0000313" key="2">
    <source>
        <dbReference type="EMBL" id="KAK4339521.1"/>
    </source>
</evidence>